<dbReference type="GO" id="GO:0016787">
    <property type="term" value="F:hydrolase activity"/>
    <property type="evidence" value="ECO:0007669"/>
    <property type="project" value="UniProtKB-KW"/>
</dbReference>
<gene>
    <name evidence="7" type="ORF">KC19_12G006500</name>
</gene>
<keyword evidence="4" id="KW-0963">Cytoplasm</keyword>
<dbReference type="EMBL" id="CM026433">
    <property type="protein sequence ID" value="KAG0553375.1"/>
    <property type="molecule type" value="Genomic_DNA"/>
</dbReference>
<dbReference type="PANTHER" id="PTHR46812:SF1">
    <property type="entry name" value="CARBOXYMETHYLENEBUTENOLIDASE HOMOLOG"/>
    <property type="match status" value="1"/>
</dbReference>
<accession>A0A8T0G388</accession>
<evidence type="ECO:0000256" key="3">
    <source>
        <dbReference type="ARBA" id="ARBA00014180"/>
    </source>
</evidence>
<keyword evidence="8" id="KW-1185">Reference proteome</keyword>
<dbReference type="Gene3D" id="3.40.50.1820">
    <property type="entry name" value="alpha/beta hydrolase"/>
    <property type="match status" value="1"/>
</dbReference>
<organism evidence="7 8">
    <name type="scientific">Ceratodon purpureus</name>
    <name type="common">Fire moss</name>
    <name type="synonym">Dicranum purpureum</name>
    <dbReference type="NCBI Taxonomy" id="3225"/>
    <lineage>
        <taxon>Eukaryota</taxon>
        <taxon>Viridiplantae</taxon>
        <taxon>Streptophyta</taxon>
        <taxon>Embryophyta</taxon>
        <taxon>Bryophyta</taxon>
        <taxon>Bryophytina</taxon>
        <taxon>Bryopsida</taxon>
        <taxon>Dicranidae</taxon>
        <taxon>Pseudoditrichales</taxon>
        <taxon>Ditrichaceae</taxon>
        <taxon>Ceratodon</taxon>
    </lineage>
</organism>
<evidence type="ECO:0000259" key="6">
    <source>
        <dbReference type="Pfam" id="PF01738"/>
    </source>
</evidence>
<evidence type="ECO:0000256" key="4">
    <source>
        <dbReference type="ARBA" id="ARBA00022490"/>
    </source>
</evidence>
<evidence type="ECO:0000256" key="5">
    <source>
        <dbReference type="ARBA" id="ARBA00022801"/>
    </source>
</evidence>
<dbReference type="SUPFAM" id="SSF53474">
    <property type="entry name" value="alpha/beta-Hydrolases"/>
    <property type="match status" value="1"/>
</dbReference>
<dbReference type="InterPro" id="IPR002925">
    <property type="entry name" value="Dienelactn_hydro"/>
</dbReference>
<dbReference type="GO" id="GO:0005829">
    <property type="term" value="C:cytosol"/>
    <property type="evidence" value="ECO:0007669"/>
    <property type="project" value="UniProtKB-SubCell"/>
</dbReference>
<evidence type="ECO:0000313" key="7">
    <source>
        <dbReference type="EMBL" id="KAG0553375.1"/>
    </source>
</evidence>
<dbReference type="PANTHER" id="PTHR46812">
    <property type="entry name" value="CARBOXYMETHYLENEBUTENOLIDASE HOMOLOG"/>
    <property type="match status" value="1"/>
</dbReference>
<dbReference type="Proteomes" id="UP000822688">
    <property type="component" value="Chromosome 12"/>
</dbReference>
<feature type="domain" description="Dienelactone hydrolase" evidence="6">
    <location>
        <begin position="164"/>
        <end position="374"/>
    </location>
</feature>
<dbReference type="AlphaFoldDB" id="A0A8T0G388"/>
<comment type="caution">
    <text evidence="7">The sequence shown here is derived from an EMBL/GenBank/DDBJ whole genome shotgun (WGS) entry which is preliminary data.</text>
</comment>
<name>A0A8T0G388_CERPU</name>
<reference evidence="7" key="1">
    <citation type="submission" date="2020-06" db="EMBL/GenBank/DDBJ databases">
        <title>WGS assembly of Ceratodon purpureus strain R40.</title>
        <authorList>
            <person name="Carey S.B."/>
            <person name="Jenkins J."/>
            <person name="Shu S."/>
            <person name="Lovell J.T."/>
            <person name="Sreedasyam A."/>
            <person name="Maumus F."/>
            <person name="Tiley G.P."/>
            <person name="Fernandez-Pozo N."/>
            <person name="Barry K."/>
            <person name="Chen C."/>
            <person name="Wang M."/>
            <person name="Lipzen A."/>
            <person name="Daum C."/>
            <person name="Saski C.A."/>
            <person name="Payton A.C."/>
            <person name="Mcbreen J.C."/>
            <person name="Conrad R.E."/>
            <person name="Kollar L.M."/>
            <person name="Olsson S."/>
            <person name="Huttunen S."/>
            <person name="Landis J.B."/>
            <person name="Wickett N.J."/>
            <person name="Johnson M.G."/>
            <person name="Rensing S.A."/>
            <person name="Grimwood J."/>
            <person name="Schmutz J."/>
            <person name="Mcdaniel S.F."/>
        </authorList>
    </citation>
    <scope>NUCLEOTIDE SEQUENCE</scope>
    <source>
        <strain evidence="7">R40</strain>
    </source>
</reference>
<comment type="similarity">
    <text evidence="2">Belongs to the dienelactone hydrolase family.</text>
</comment>
<comment type="subcellular location">
    <subcellularLocation>
        <location evidence="1">Cytoplasm</location>
        <location evidence="1">Cytosol</location>
    </subcellularLocation>
</comment>
<proteinExistence type="inferred from homology"/>
<dbReference type="Pfam" id="PF01738">
    <property type="entry name" value="DLH"/>
    <property type="match status" value="1"/>
</dbReference>
<keyword evidence="5" id="KW-0378">Hydrolase</keyword>
<evidence type="ECO:0000256" key="2">
    <source>
        <dbReference type="ARBA" id="ARBA00008456"/>
    </source>
</evidence>
<evidence type="ECO:0000256" key="1">
    <source>
        <dbReference type="ARBA" id="ARBA00004514"/>
    </source>
</evidence>
<protein>
    <recommendedName>
        <fullName evidence="3">Carboxymethylenebutenolidase homolog</fullName>
    </recommendedName>
</protein>
<dbReference type="InterPro" id="IPR042946">
    <property type="entry name" value="CMBL"/>
</dbReference>
<evidence type="ECO:0000313" key="8">
    <source>
        <dbReference type="Proteomes" id="UP000822688"/>
    </source>
</evidence>
<sequence length="380" mass="41704">MITDFGEHEFVCVEFALLVLRSQVLDHRHSFGGDFPCVRSRCEAMAMAVSSAATSSAFFNISPSQCCSAAASVRPSVVLRGALWEFRTGAQLRSGARWPVLARENQCAHSGLCSARKVQVYAQAEETTEQGAVDDEVCELVNGFDVELGDEEDGFSGYYIQALKNNNGAGVLLLSDVYGYESSGIRDFVYRLACFGYNVLIPDLYRGEPWDQDTPPKGEQFESWRSSHIETMAKDIDISTAWLKRVVEDQEPNRNSKYAIIGFCIGGGQALQTVARQSSNPDLNIFATAVSFYGTRSILDAADSIKVPLLLISGESDPLSPPDMNKELESLVAGSKAIVYPGRGHGFVHRPDSLEDDEAAEEAFTAMRRWLKDHLLTPSS</sequence>
<dbReference type="InterPro" id="IPR029058">
    <property type="entry name" value="AB_hydrolase_fold"/>
</dbReference>